<keyword evidence="3" id="KW-0540">Nuclease</keyword>
<keyword evidence="6" id="KW-0695">RNA-directed DNA polymerase</keyword>
<dbReference type="GO" id="GO:0003964">
    <property type="term" value="F:RNA-directed DNA polymerase activity"/>
    <property type="evidence" value="ECO:0007669"/>
    <property type="project" value="UniProtKB-KW"/>
</dbReference>
<dbReference type="OrthoDB" id="425619at2759"/>
<dbReference type="Proteomes" id="UP000198211">
    <property type="component" value="Unassembled WGS sequence"/>
</dbReference>
<name>A0A225UIL4_9STRA</name>
<keyword evidence="4" id="KW-0255">Endonuclease</keyword>
<keyword evidence="2" id="KW-0548">Nucleotidyltransferase</keyword>
<evidence type="ECO:0000256" key="7">
    <source>
        <dbReference type="SAM" id="MobiDB-lite"/>
    </source>
</evidence>
<comment type="caution">
    <text evidence="9">The sequence shown here is derived from an EMBL/GenBank/DDBJ whole genome shotgun (WGS) entry which is preliminary data.</text>
</comment>
<dbReference type="CDD" id="cd09274">
    <property type="entry name" value="RNase_HI_RT_Ty3"/>
    <property type="match status" value="1"/>
</dbReference>
<feature type="region of interest" description="Disordered" evidence="7">
    <location>
        <begin position="288"/>
        <end position="368"/>
    </location>
</feature>
<dbReference type="Pfam" id="PF17917">
    <property type="entry name" value="RT_RNaseH"/>
    <property type="match status" value="1"/>
</dbReference>
<sequence length="368" mass="40112">MQQYDGGWKPISYASKVTSVTEAKPYLYGRRFTITTDHAALKWLMSSPNLTGKLHRWALILQEFDFDIEYRPGSTNVVADALSRAPVRVLAAVGRRKLAQQRRRTRDDATRIVSEAGEGSVTRESRDSSECPVTTVAMPSDHVENAAVEDSAMNGGVMAKNDAVFPLMTTENVVPDVPTMGNAVPNSTMTATVNQGLTAAEDEATERLTTRDPVTSRPEQATTSSELEPINTATGVTSHLTTTPGLSRPLTRAAKRRAGEARRLAEVRPEAVDSQVTKNVAAAVSDVNDSVGTNPTTTIVPDATNMPTHYPRTDTESTARKKRRQQQIDSGVVTSDPRLGKALTPMTNGSDQHLGVHESEVDYRRRRQ</sequence>
<feature type="region of interest" description="Disordered" evidence="7">
    <location>
        <begin position="198"/>
        <end position="225"/>
    </location>
</feature>
<feature type="compositionally biased region" description="Basic and acidic residues" evidence="7">
    <location>
        <begin position="354"/>
        <end position="368"/>
    </location>
</feature>
<dbReference type="PANTHER" id="PTHR34072">
    <property type="entry name" value="ENZYMATIC POLYPROTEIN-RELATED"/>
    <property type="match status" value="1"/>
</dbReference>
<dbReference type="SUPFAM" id="SSF56672">
    <property type="entry name" value="DNA/RNA polymerases"/>
    <property type="match status" value="1"/>
</dbReference>
<dbReference type="GO" id="GO:0004519">
    <property type="term" value="F:endonuclease activity"/>
    <property type="evidence" value="ECO:0007669"/>
    <property type="project" value="UniProtKB-KW"/>
</dbReference>
<feature type="non-terminal residue" evidence="9">
    <location>
        <position position="368"/>
    </location>
</feature>
<dbReference type="EMBL" id="NBNE01017081">
    <property type="protein sequence ID" value="OWY92902.1"/>
    <property type="molecule type" value="Genomic_DNA"/>
</dbReference>
<protein>
    <submittedName>
        <fullName evidence="9">DNA/RNA polymerase</fullName>
    </submittedName>
</protein>
<evidence type="ECO:0000256" key="3">
    <source>
        <dbReference type="ARBA" id="ARBA00022722"/>
    </source>
</evidence>
<evidence type="ECO:0000256" key="1">
    <source>
        <dbReference type="ARBA" id="ARBA00022679"/>
    </source>
</evidence>
<keyword evidence="5" id="KW-0378">Hydrolase</keyword>
<reference evidence="10" key="1">
    <citation type="submission" date="2017-03" db="EMBL/GenBank/DDBJ databases">
        <title>Phytopthora megakarya and P. palmivora, two closely related causual agents of cacao black pod achieved similar genome size and gene model numbers by different mechanisms.</title>
        <authorList>
            <person name="Ali S."/>
            <person name="Shao J."/>
            <person name="Larry D.J."/>
            <person name="Kronmiller B."/>
            <person name="Shen D."/>
            <person name="Strem M.D."/>
            <person name="Melnick R.L."/>
            <person name="Guiltinan M.J."/>
            <person name="Tyler B.M."/>
            <person name="Meinhardt L.W."/>
            <person name="Bailey B.A."/>
        </authorList>
    </citation>
    <scope>NUCLEOTIDE SEQUENCE [LARGE SCALE GENOMIC DNA]</scope>
    <source>
        <strain evidence="10">zdho120</strain>
    </source>
</reference>
<evidence type="ECO:0000256" key="4">
    <source>
        <dbReference type="ARBA" id="ARBA00022759"/>
    </source>
</evidence>
<proteinExistence type="predicted"/>
<dbReference type="STRING" id="4795.A0A225UIL4"/>
<dbReference type="GO" id="GO:0016787">
    <property type="term" value="F:hydrolase activity"/>
    <property type="evidence" value="ECO:0007669"/>
    <property type="project" value="UniProtKB-KW"/>
</dbReference>
<evidence type="ECO:0000313" key="10">
    <source>
        <dbReference type="Proteomes" id="UP000198211"/>
    </source>
</evidence>
<evidence type="ECO:0000256" key="6">
    <source>
        <dbReference type="ARBA" id="ARBA00022918"/>
    </source>
</evidence>
<dbReference type="PANTHER" id="PTHR34072:SF58">
    <property type="entry name" value="DNA (CYTOSINE-5-)-METHYLTRANSFERASE"/>
    <property type="match status" value="1"/>
</dbReference>
<accession>A0A225UIL4</accession>
<organism evidence="9 10">
    <name type="scientific">Phytophthora megakarya</name>
    <dbReference type="NCBI Taxonomy" id="4795"/>
    <lineage>
        <taxon>Eukaryota</taxon>
        <taxon>Sar</taxon>
        <taxon>Stramenopiles</taxon>
        <taxon>Oomycota</taxon>
        <taxon>Peronosporomycetes</taxon>
        <taxon>Peronosporales</taxon>
        <taxon>Peronosporaceae</taxon>
        <taxon>Phytophthora</taxon>
    </lineage>
</organism>
<dbReference type="AlphaFoldDB" id="A0A225UIL4"/>
<evidence type="ECO:0000256" key="5">
    <source>
        <dbReference type="ARBA" id="ARBA00022801"/>
    </source>
</evidence>
<evidence type="ECO:0000259" key="8">
    <source>
        <dbReference type="Pfam" id="PF17917"/>
    </source>
</evidence>
<keyword evidence="1" id="KW-0808">Transferase</keyword>
<gene>
    <name evidence="9" type="ORF">PHMEG_00037892</name>
</gene>
<dbReference type="InterPro" id="IPR043502">
    <property type="entry name" value="DNA/RNA_pol_sf"/>
</dbReference>
<evidence type="ECO:0000313" key="9">
    <source>
        <dbReference type="EMBL" id="OWY92902.1"/>
    </source>
</evidence>
<dbReference type="InterPro" id="IPR041373">
    <property type="entry name" value="RT_RNaseH"/>
</dbReference>
<feature type="domain" description="Reverse transcriptase RNase H-like" evidence="8">
    <location>
        <begin position="18"/>
        <end position="64"/>
    </location>
</feature>
<keyword evidence="10" id="KW-1185">Reference proteome</keyword>
<evidence type="ECO:0000256" key="2">
    <source>
        <dbReference type="ARBA" id="ARBA00022695"/>
    </source>
</evidence>